<dbReference type="Pfam" id="PF02410">
    <property type="entry name" value="RsfS"/>
    <property type="match status" value="1"/>
</dbReference>
<evidence type="ECO:0000313" key="4">
    <source>
        <dbReference type="Proteomes" id="UP001321786"/>
    </source>
</evidence>
<gene>
    <name evidence="2 3" type="primary">rsfS</name>
    <name evidence="3" type="ORF">HLPR_22420</name>
</gene>
<keyword evidence="2" id="KW-0678">Repressor</keyword>
<comment type="similarity">
    <text evidence="1 2">Belongs to the Iojap/RsfS family.</text>
</comment>
<dbReference type="NCBIfam" id="TIGR00090">
    <property type="entry name" value="rsfS_iojap_ybeB"/>
    <property type="match status" value="1"/>
</dbReference>
<dbReference type="Gene3D" id="3.30.460.10">
    <property type="entry name" value="Beta Polymerase, domain 2"/>
    <property type="match status" value="1"/>
</dbReference>
<sequence>MQEMQEIKDLAFEIANLVDDRKGEDILLMDLTNSSNLADYYVVASASSDRQVGAIAEHIEDELEKQGIFVKRKDGHRSKKWIILDYVDIIVHIFYKEEREFYKLEKVLANSKIIEFNAAN</sequence>
<comment type="subunit">
    <text evidence="2">Interacts with ribosomal protein uL14 (rplN).</text>
</comment>
<keyword evidence="4" id="KW-1185">Reference proteome</keyword>
<dbReference type="GO" id="GO:0090071">
    <property type="term" value="P:negative regulation of ribosome biogenesis"/>
    <property type="evidence" value="ECO:0007669"/>
    <property type="project" value="UniProtKB-UniRule"/>
</dbReference>
<comment type="subcellular location">
    <subcellularLocation>
        <location evidence="2">Cytoplasm</location>
    </subcellularLocation>
</comment>
<dbReference type="GO" id="GO:0017148">
    <property type="term" value="P:negative regulation of translation"/>
    <property type="evidence" value="ECO:0007669"/>
    <property type="project" value="UniProtKB-UniRule"/>
</dbReference>
<dbReference type="InterPro" id="IPR004394">
    <property type="entry name" value="Iojap/RsfS/C7orf30"/>
</dbReference>
<protein>
    <recommendedName>
        <fullName evidence="2">Ribosomal silencing factor RsfS</fullName>
    </recommendedName>
</protein>
<dbReference type="EMBL" id="AP028654">
    <property type="protein sequence ID" value="BEP29911.1"/>
    <property type="molecule type" value="Genomic_DNA"/>
</dbReference>
<dbReference type="Proteomes" id="UP001321786">
    <property type="component" value="Chromosome"/>
</dbReference>
<evidence type="ECO:0000256" key="1">
    <source>
        <dbReference type="ARBA" id="ARBA00010574"/>
    </source>
</evidence>
<keyword evidence="2" id="KW-0810">Translation regulation</keyword>
<name>A0AAU9E5F4_9FIRM</name>
<dbReference type="AlphaFoldDB" id="A0AAU9E5F4"/>
<dbReference type="GO" id="GO:0042256">
    <property type="term" value="P:cytosolic ribosome assembly"/>
    <property type="evidence" value="ECO:0007669"/>
    <property type="project" value="UniProtKB-UniRule"/>
</dbReference>
<dbReference type="PANTHER" id="PTHR21043:SF0">
    <property type="entry name" value="MITOCHONDRIAL ASSEMBLY OF RIBOSOMAL LARGE SUBUNIT PROTEIN 1"/>
    <property type="match status" value="1"/>
</dbReference>
<keyword evidence="2" id="KW-0963">Cytoplasm</keyword>
<accession>A0AAU9E5F4</accession>
<dbReference type="KEGG" id="hprf:HLPR_22420"/>
<evidence type="ECO:0000256" key="2">
    <source>
        <dbReference type="HAMAP-Rule" id="MF_01477"/>
    </source>
</evidence>
<dbReference type="PANTHER" id="PTHR21043">
    <property type="entry name" value="IOJAP SUPERFAMILY ORTHOLOG"/>
    <property type="match status" value="1"/>
</dbReference>
<organism evidence="3 4">
    <name type="scientific">Helicovermis profundi</name>
    <dbReference type="NCBI Taxonomy" id="3065157"/>
    <lineage>
        <taxon>Bacteria</taxon>
        <taxon>Bacillati</taxon>
        <taxon>Bacillota</taxon>
        <taxon>Clostridia</taxon>
        <taxon>Helicovermis</taxon>
    </lineage>
</organism>
<dbReference type="HAMAP" id="MF_01477">
    <property type="entry name" value="Iojap_RsfS"/>
    <property type="match status" value="1"/>
</dbReference>
<dbReference type="SUPFAM" id="SSF81301">
    <property type="entry name" value="Nucleotidyltransferase"/>
    <property type="match status" value="1"/>
</dbReference>
<comment type="function">
    <text evidence="2">Functions as a ribosomal silencing factor. Interacts with ribosomal protein uL14 (rplN), blocking formation of intersubunit bridge B8. Prevents association of the 30S and 50S ribosomal subunits and the formation of functional ribosomes, thus repressing translation.</text>
</comment>
<dbReference type="InterPro" id="IPR043519">
    <property type="entry name" value="NT_sf"/>
</dbReference>
<dbReference type="RefSeq" id="WP_338535522.1">
    <property type="nucleotide sequence ID" value="NZ_AP028654.1"/>
</dbReference>
<dbReference type="GO" id="GO:0005737">
    <property type="term" value="C:cytoplasm"/>
    <property type="evidence" value="ECO:0007669"/>
    <property type="project" value="UniProtKB-SubCell"/>
</dbReference>
<reference evidence="3 4" key="1">
    <citation type="submission" date="2023-08" db="EMBL/GenBank/DDBJ databases">
        <title>Helicovermis profunda gen. nov., sp. nov., a novel mesophilic, fermentative bacterium within the Bacillota from a deep-sea hydrothermal vent chimney.</title>
        <authorList>
            <person name="Miyazaki U."/>
            <person name="Mizutani D."/>
            <person name="Hashimoto Y."/>
            <person name="Tame A."/>
            <person name="Sawayama S."/>
            <person name="Miyazaki J."/>
            <person name="Takai K."/>
            <person name="Nakagawa S."/>
        </authorList>
    </citation>
    <scope>NUCLEOTIDE SEQUENCE [LARGE SCALE GENOMIC DNA]</scope>
    <source>
        <strain evidence="3 4">S502</strain>
    </source>
</reference>
<evidence type="ECO:0000313" key="3">
    <source>
        <dbReference type="EMBL" id="BEP29911.1"/>
    </source>
</evidence>
<proteinExistence type="inferred from homology"/>
<dbReference type="GO" id="GO:0043023">
    <property type="term" value="F:ribosomal large subunit binding"/>
    <property type="evidence" value="ECO:0007669"/>
    <property type="project" value="TreeGrafter"/>
</dbReference>